<reference evidence="7 8" key="1">
    <citation type="submission" date="2023-04" db="EMBL/GenBank/DDBJ databases">
        <authorList>
            <person name="Hsu D."/>
        </authorList>
    </citation>
    <scope>NUCLEOTIDE SEQUENCE [LARGE SCALE GENOMIC DNA]</scope>
    <source>
        <strain evidence="7 8">MK1</strain>
    </source>
</reference>
<dbReference type="InterPro" id="IPR003594">
    <property type="entry name" value="HATPase_dom"/>
</dbReference>
<dbReference type="CDD" id="cd00082">
    <property type="entry name" value="HisKA"/>
    <property type="match status" value="1"/>
</dbReference>
<dbReference type="Pfam" id="PF02518">
    <property type="entry name" value="HATPase_c"/>
    <property type="match status" value="1"/>
</dbReference>
<gene>
    <name evidence="7" type="ORF">MFMK1_002910</name>
</gene>
<dbReference type="EC" id="2.7.13.3" evidence="2"/>
<name>A0AAU0UP29_9FIRM</name>
<dbReference type="EMBL" id="CP121694">
    <property type="protein sequence ID" value="WRO23063.1"/>
    <property type="molecule type" value="Genomic_DNA"/>
</dbReference>
<dbReference type="PANTHER" id="PTHR43065:SF42">
    <property type="entry name" value="TWO-COMPONENT SENSOR PPRA"/>
    <property type="match status" value="1"/>
</dbReference>
<accession>A0AAU0UP29</accession>
<protein>
    <recommendedName>
        <fullName evidence="2">histidine kinase</fullName>
        <ecNumber evidence="2">2.7.13.3</ecNumber>
    </recommendedName>
</protein>
<keyword evidence="5" id="KW-0902">Two-component regulatory system</keyword>
<dbReference type="PROSITE" id="PS50109">
    <property type="entry name" value="HIS_KIN"/>
    <property type="match status" value="1"/>
</dbReference>
<comment type="catalytic activity">
    <reaction evidence="1">
        <text>ATP + protein L-histidine = ADP + protein N-phospho-L-histidine.</text>
        <dbReference type="EC" id="2.7.13.3"/>
    </reaction>
</comment>
<dbReference type="PRINTS" id="PR00344">
    <property type="entry name" value="BCTRLSENSOR"/>
</dbReference>
<keyword evidence="4" id="KW-0418">Kinase</keyword>
<dbReference type="Gene3D" id="3.30.450.40">
    <property type="match status" value="1"/>
</dbReference>
<evidence type="ECO:0000313" key="7">
    <source>
        <dbReference type="EMBL" id="WRO23063.1"/>
    </source>
</evidence>
<evidence type="ECO:0000313" key="8">
    <source>
        <dbReference type="Proteomes" id="UP001329915"/>
    </source>
</evidence>
<dbReference type="InterPro" id="IPR013656">
    <property type="entry name" value="PAS_4"/>
</dbReference>
<dbReference type="SMART" id="SM00388">
    <property type="entry name" value="HisKA"/>
    <property type="match status" value="1"/>
</dbReference>
<dbReference type="SUPFAM" id="SSF55785">
    <property type="entry name" value="PYP-like sensor domain (PAS domain)"/>
    <property type="match status" value="1"/>
</dbReference>
<keyword evidence="8" id="KW-1185">Reference proteome</keyword>
<dbReference type="InterPro" id="IPR004358">
    <property type="entry name" value="Sig_transdc_His_kin-like_C"/>
</dbReference>
<feature type="domain" description="Histidine kinase" evidence="6">
    <location>
        <begin position="316"/>
        <end position="531"/>
    </location>
</feature>
<keyword evidence="3" id="KW-0597">Phosphoprotein</keyword>
<sequence>MQKKQELLHSLTGVGASKLSYYTELKEKINEIEKRNAQLEILNQVAKGINVDTTVEDMLSKVFQLLCRLIPITRLGIYLKQAKPTAAVVTISQSGKLTTESSMVIPPTAAEIIQTDCHGGVCDIHTGEAFFPLKVKGRCQGLLGVRCSRKYDMSSGDLAFLQHLTEHLGVSLENSRLYREVVFANLRWEETFKAVTEQIILVGKDFTLLRVNEATSDFYHLDRPRTGEKCYRVFWGRDEVCPECLARQVLQSGLSGQNRQEIKDCIFDLTAYPVHNDRGEIYGVIQYARDVTEKLHMEVQLLQSAKLAATGEMAAGVAHELNSPLTAILGNSQLLARELMEKDPRHELAQNIVNSGKRCKSIIQNLLTFARQDNAPRENVSLAECIDQALSLISYQMDRQGIKITKQISGQRQEIFANKQQIEQVLVNLILNARDALEGKEDGGIIIRTGIIDQDDRESVFISVSDNGCGISQQDQESIFQPFYTTKADGKGYGLGLSVSLGIIQNHSGSIEVKSRKNQGSTFKLLLPPARQEV</sequence>
<keyword evidence="4" id="KW-0808">Transferase</keyword>
<evidence type="ECO:0000256" key="2">
    <source>
        <dbReference type="ARBA" id="ARBA00012438"/>
    </source>
</evidence>
<dbReference type="Proteomes" id="UP001329915">
    <property type="component" value="Chromosome"/>
</dbReference>
<evidence type="ECO:0000256" key="5">
    <source>
        <dbReference type="ARBA" id="ARBA00023012"/>
    </source>
</evidence>
<dbReference type="SMART" id="SM00065">
    <property type="entry name" value="GAF"/>
    <property type="match status" value="1"/>
</dbReference>
<dbReference type="InterPro" id="IPR005467">
    <property type="entry name" value="His_kinase_dom"/>
</dbReference>
<proteinExistence type="predicted"/>
<keyword evidence="7" id="KW-0067">ATP-binding</keyword>
<organism evidence="7 8">
    <name type="scientific">Metallumcola ferriviriculae</name>
    <dbReference type="NCBI Taxonomy" id="3039180"/>
    <lineage>
        <taxon>Bacteria</taxon>
        <taxon>Bacillati</taxon>
        <taxon>Bacillota</taxon>
        <taxon>Clostridia</taxon>
        <taxon>Neomoorellales</taxon>
        <taxon>Desulfitibacteraceae</taxon>
        <taxon>Metallumcola</taxon>
    </lineage>
</organism>
<keyword evidence="7" id="KW-0547">Nucleotide-binding</keyword>
<dbReference type="SUPFAM" id="SSF55874">
    <property type="entry name" value="ATPase domain of HSP90 chaperone/DNA topoisomerase II/histidine kinase"/>
    <property type="match status" value="1"/>
</dbReference>
<dbReference type="InterPro" id="IPR036097">
    <property type="entry name" value="HisK_dim/P_sf"/>
</dbReference>
<evidence type="ECO:0000256" key="3">
    <source>
        <dbReference type="ARBA" id="ARBA00022553"/>
    </source>
</evidence>
<dbReference type="Pfam" id="PF08448">
    <property type="entry name" value="PAS_4"/>
    <property type="match status" value="1"/>
</dbReference>
<dbReference type="KEGG" id="dbc:MFMK1_002910"/>
<dbReference type="PANTHER" id="PTHR43065">
    <property type="entry name" value="SENSOR HISTIDINE KINASE"/>
    <property type="match status" value="1"/>
</dbReference>
<dbReference type="Gene3D" id="3.30.565.10">
    <property type="entry name" value="Histidine kinase-like ATPase, C-terminal domain"/>
    <property type="match status" value="1"/>
</dbReference>
<dbReference type="SUPFAM" id="SSF55781">
    <property type="entry name" value="GAF domain-like"/>
    <property type="match status" value="1"/>
</dbReference>
<dbReference type="SMART" id="SM00387">
    <property type="entry name" value="HATPase_c"/>
    <property type="match status" value="1"/>
</dbReference>
<evidence type="ECO:0000259" key="6">
    <source>
        <dbReference type="PROSITE" id="PS50109"/>
    </source>
</evidence>
<dbReference type="InterPro" id="IPR003661">
    <property type="entry name" value="HisK_dim/P_dom"/>
</dbReference>
<dbReference type="Gene3D" id="1.10.287.130">
    <property type="match status" value="1"/>
</dbReference>
<dbReference type="Pfam" id="PF00512">
    <property type="entry name" value="HisKA"/>
    <property type="match status" value="1"/>
</dbReference>
<dbReference type="SUPFAM" id="SSF47384">
    <property type="entry name" value="Homodimeric domain of signal transducing histidine kinase"/>
    <property type="match status" value="1"/>
</dbReference>
<dbReference type="GO" id="GO:0005524">
    <property type="term" value="F:ATP binding"/>
    <property type="evidence" value="ECO:0007669"/>
    <property type="project" value="UniProtKB-KW"/>
</dbReference>
<dbReference type="Gene3D" id="3.30.450.20">
    <property type="entry name" value="PAS domain"/>
    <property type="match status" value="1"/>
</dbReference>
<dbReference type="InterPro" id="IPR035965">
    <property type="entry name" value="PAS-like_dom_sf"/>
</dbReference>
<dbReference type="InterPro" id="IPR036890">
    <property type="entry name" value="HATPase_C_sf"/>
</dbReference>
<evidence type="ECO:0000256" key="1">
    <source>
        <dbReference type="ARBA" id="ARBA00000085"/>
    </source>
</evidence>
<dbReference type="RefSeq" id="WP_366922450.1">
    <property type="nucleotide sequence ID" value="NZ_CP121694.1"/>
</dbReference>
<dbReference type="InterPro" id="IPR029016">
    <property type="entry name" value="GAF-like_dom_sf"/>
</dbReference>
<dbReference type="GO" id="GO:0000155">
    <property type="term" value="F:phosphorelay sensor kinase activity"/>
    <property type="evidence" value="ECO:0007669"/>
    <property type="project" value="InterPro"/>
</dbReference>
<evidence type="ECO:0000256" key="4">
    <source>
        <dbReference type="ARBA" id="ARBA00022777"/>
    </source>
</evidence>
<dbReference type="AlphaFoldDB" id="A0AAU0UP29"/>
<dbReference type="InterPro" id="IPR003018">
    <property type="entry name" value="GAF"/>
</dbReference>